<name>A0ABQ5T4Y8_9CAUL</name>
<dbReference type="EMBL" id="BSFD01000001">
    <property type="protein sequence ID" value="GLK47232.1"/>
    <property type="molecule type" value="Genomic_DNA"/>
</dbReference>
<accession>A0ABQ5T4Y8</accession>
<dbReference type="EC" id="2.7.13.3" evidence="3"/>
<dbReference type="PANTHER" id="PTHR44936">
    <property type="entry name" value="SENSOR PROTEIN CREC"/>
    <property type="match status" value="1"/>
</dbReference>
<keyword evidence="12 16" id="KW-1133">Transmembrane helix</keyword>
<feature type="domain" description="HAMP" evidence="18">
    <location>
        <begin position="441"/>
        <end position="493"/>
    </location>
</feature>
<dbReference type="InterPro" id="IPR004358">
    <property type="entry name" value="Sig_transdc_His_kin-like_C"/>
</dbReference>
<keyword evidence="10" id="KW-0418">Kinase</keyword>
<evidence type="ECO:0000256" key="6">
    <source>
        <dbReference type="ARBA" id="ARBA00022553"/>
    </source>
</evidence>
<dbReference type="InterPro" id="IPR003660">
    <property type="entry name" value="HAMP_dom"/>
</dbReference>
<dbReference type="PROSITE" id="PS50885">
    <property type="entry name" value="HAMP"/>
    <property type="match status" value="1"/>
</dbReference>
<evidence type="ECO:0000256" key="16">
    <source>
        <dbReference type="SAM" id="Phobius"/>
    </source>
</evidence>
<feature type="compositionally biased region" description="Basic and acidic residues" evidence="15">
    <location>
        <begin position="202"/>
        <end position="211"/>
    </location>
</feature>
<keyword evidence="7" id="KW-0808">Transferase</keyword>
<dbReference type="SMART" id="SM00387">
    <property type="entry name" value="HATPase_c"/>
    <property type="match status" value="1"/>
</dbReference>
<evidence type="ECO:0000256" key="7">
    <source>
        <dbReference type="ARBA" id="ARBA00022679"/>
    </source>
</evidence>
<evidence type="ECO:0000313" key="19">
    <source>
        <dbReference type="EMBL" id="GLK47232.1"/>
    </source>
</evidence>
<keyword evidence="14 16" id="KW-0472">Membrane</keyword>
<evidence type="ECO:0000256" key="13">
    <source>
        <dbReference type="ARBA" id="ARBA00023012"/>
    </source>
</evidence>
<evidence type="ECO:0000256" key="3">
    <source>
        <dbReference type="ARBA" id="ARBA00012438"/>
    </source>
</evidence>
<keyword evidence="20" id="KW-1185">Reference proteome</keyword>
<organism evidence="19 20">
    <name type="scientific">Brevundimonas intermedia</name>
    <dbReference type="NCBI Taxonomy" id="74315"/>
    <lineage>
        <taxon>Bacteria</taxon>
        <taxon>Pseudomonadati</taxon>
        <taxon>Pseudomonadota</taxon>
        <taxon>Alphaproteobacteria</taxon>
        <taxon>Caulobacterales</taxon>
        <taxon>Caulobacteraceae</taxon>
        <taxon>Brevundimonas</taxon>
    </lineage>
</organism>
<evidence type="ECO:0000256" key="9">
    <source>
        <dbReference type="ARBA" id="ARBA00022741"/>
    </source>
</evidence>
<evidence type="ECO:0000256" key="15">
    <source>
        <dbReference type="SAM" id="MobiDB-lite"/>
    </source>
</evidence>
<reference evidence="19" key="2">
    <citation type="submission" date="2023-01" db="EMBL/GenBank/DDBJ databases">
        <authorList>
            <person name="Sun Q."/>
            <person name="Evtushenko L."/>
        </authorList>
    </citation>
    <scope>NUCLEOTIDE SEQUENCE</scope>
    <source>
        <strain evidence="19">VKM B-1499</strain>
    </source>
</reference>
<keyword evidence="4" id="KW-1003">Cell membrane</keyword>
<proteinExistence type="predicted"/>
<feature type="region of interest" description="Disordered" evidence="15">
    <location>
        <begin position="185"/>
        <end position="263"/>
    </location>
</feature>
<keyword evidence="5" id="KW-0997">Cell inner membrane</keyword>
<evidence type="ECO:0000259" key="17">
    <source>
        <dbReference type="PROSITE" id="PS50109"/>
    </source>
</evidence>
<reference evidence="19" key="1">
    <citation type="journal article" date="2014" name="Int. J. Syst. Evol. Microbiol.">
        <title>Complete genome of a new Firmicutes species belonging to the dominant human colonic microbiota ('Ruminococcus bicirculans') reveals two chromosomes and a selective capacity to utilize plant glucans.</title>
        <authorList>
            <consortium name="NISC Comparative Sequencing Program"/>
            <person name="Wegmann U."/>
            <person name="Louis P."/>
            <person name="Goesmann A."/>
            <person name="Henrissat B."/>
            <person name="Duncan S.H."/>
            <person name="Flint H.J."/>
        </authorList>
    </citation>
    <scope>NUCLEOTIDE SEQUENCE</scope>
    <source>
        <strain evidence="19">VKM B-1499</strain>
    </source>
</reference>
<evidence type="ECO:0000256" key="2">
    <source>
        <dbReference type="ARBA" id="ARBA00004429"/>
    </source>
</evidence>
<feature type="compositionally biased region" description="Polar residues" evidence="15">
    <location>
        <begin position="325"/>
        <end position="335"/>
    </location>
</feature>
<evidence type="ECO:0000256" key="8">
    <source>
        <dbReference type="ARBA" id="ARBA00022692"/>
    </source>
</evidence>
<evidence type="ECO:0000256" key="12">
    <source>
        <dbReference type="ARBA" id="ARBA00022989"/>
    </source>
</evidence>
<dbReference type="PRINTS" id="PR00344">
    <property type="entry name" value="BCTRLSENSOR"/>
</dbReference>
<dbReference type="InterPro" id="IPR036097">
    <property type="entry name" value="HisK_dim/P_sf"/>
</dbReference>
<evidence type="ECO:0000256" key="10">
    <source>
        <dbReference type="ARBA" id="ARBA00022777"/>
    </source>
</evidence>
<dbReference type="SUPFAM" id="SSF55874">
    <property type="entry name" value="ATPase domain of HSP90 chaperone/DNA topoisomerase II/histidine kinase"/>
    <property type="match status" value="1"/>
</dbReference>
<keyword evidence="13" id="KW-0902">Two-component regulatory system</keyword>
<dbReference type="SUPFAM" id="SSF47384">
    <property type="entry name" value="Homodimeric domain of signal transducing histidine kinase"/>
    <property type="match status" value="1"/>
</dbReference>
<dbReference type="SMART" id="SM00304">
    <property type="entry name" value="HAMP"/>
    <property type="match status" value="1"/>
</dbReference>
<comment type="catalytic activity">
    <reaction evidence="1">
        <text>ATP + protein L-histidine = ADP + protein N-phospho-L-histidine.</text>
        <dbReference type="EC" id="2.7.13.3"/>
    </reaction>
</comment>
<dbReference type="Proteomes" id="UP001143509">
    <property type="component" value="Unassembled WGS sequence"/>
</dbReference>
<comment type="caution">
    <text evidence="19">The sequence shown here is derived from an EMBL/GenBank/DDBJ whole genome shotgun (WGS) entry which is preliminary data.</text>
</comment>
<gene>
    <name evidence="19" type="ORF">GCM10017620_02050</name>
</gene>
<dbReference type="SMART" id="SM00388">
    <property type="entry name" value="HisKA"/>
    <property type="match status" value="1"/>
</dbReference>
<dbReference type="Pfam" id="PF02518">
    <property type="entry name" value="HATPase_c"/>
    <property type="match status" value="1"/>
</dbReference>
<evidence type="ECO:0000256" key="4">
    <source>
        <dbReference type="ARBA" id="ARBA00022475"/>
    </source>
</evidence>
<dbReference type="PANTHER" id="PTHR44936:SF5">
    <property type="entry name" value="SENSOR HISTIDINE KINASE ENVZ"/>
    <property type="match status" value="1"/>
</dbReference>
<evidence type="ECO:0000313" key="20">
    <source>
        <dbReference type="Proteomes" id="UP001143509"/>
    </source>
</evidence>
<dbReference type="CDD" id="cd00082">
    <property type="entry name" value="HisKA"/>
    <property type="match status" value="1"/>
</dbReference>
<evidence type="ECO:0000259" key="18">
    <source>
        <dbReference type="PROSITE" id="PS50885"/>
    </source>
</evidence>
<feature type="transmembrane region" description="Helical" evidence="16">
    <location>
        <begin position="25"/>
        <end position="51"/>
    </location>
</feature>
<dbReference type="PROSITE" id="PS50109">
    <property type="entry name" value="HIS_KIN"/>
    <property type="match status" value="1"/>
</dbReference>
<protein>
    <recommendedName>
        <fullName evidence="3">histidine kinase</fullName>
        <ecNumber evidence="3">2.7.13.3</ecNumber>
    </recommendedName>
</protein>
<dbReference type="InterPro" id="IPR050980">
    <property type="entry name" value="2C_sensor_his_kinase"/>
</dbReference>
<dbReference type="InterPro" id="IPR036890">
    <property type="entry name" value="HATPase_C_sf"/>
</dbReference>
<dbReference type="CDD" id="cd00075">
    <property type="entry name" value="HATPase"/>
    <property type="match status" value="1"/>
</dbReference>
<feature type="compositionally biased region" description="Pro residues" evidence="15">
    <location>
        <begin position="342"/>
        <end position="357"/>
    </location>
</feature>
<keyword evidence="6" id="KW-0597">Phosphoprotein</keyword>
<evidence type="ECO:0000256" key="1">
    <source>
        <dbReference type="ARBA" id="ARBA00000085"/>
    </source>
</evidence>
<evidence type="ECO:0000256" key="11">
    <source>
        <dbReference type="ARBA" id="ARBA00022840"/>
    </source>
</evidence>
<keyword evidence="8 16" id="KW-0812">Transmembrane</keyword>
<comment type="subcellular location">
    <subcellularLocation>
        <location evidence="2">Cell inner membrane</location>
        <topology evidence="2">Multi-pass membrane protein</topology>
    </subcellularLocation>
</comment>
<dbReference type="InterPro" id="IPR003661">
    <property type="entry name" value="HisK_dim/P_dom"/>
</dbReference>
<dbReference type="Gene3D" id="1.10.287.130">
    <property type="match status" value="1"/>
</dbReference>
<feature type="compositionally biased region" description="Pro residues" evidence="15">
    <location>
        <begin position="304"/>
        <end position="322"/>
    </location>
</feature>
<feature type="domain" description="Histidine kinase" evidence="17">
    <location>
        <begin position="501"/>
        <end position="697"/>
    </location>
</feature>
<feature type="transmembrane region" description="Helical" evidence="16">
    <location>
        <begin position="421"/>
        <end position="440"/>
    </location>
</feature>
<dbReference type="InterPro" id="IPR005467">
    <property type="entry name" value="His_kinase_dom"/>
</dbReference>
<evidence type="ECO:0000256" key="5">
    <source>
        <dbReference type="ARBA" id="ARBA00022519"/>
    </source>
</evidence>
<dbReference type="Gene3D" id="3.30.565.10">
    <property type="entry name" value="Histidine kinase-like ATPase, C-terminal domain"/>
    <property type="match status" value="1"/>
</dbReference>
<keyword evidence="9" id="KW-0547">Nucleotide-binding</keyword>
<sequence>MSGSPKPVRDGARMRDRFRLPPMPIAGHVMFLVIGVLVVAQGATLLLTLTFPPQPPPQHSLEDIAKAMRGQSVAAQDARPLLRQVVDAAPHAEGPGWLSAAGPRDRLADLLNADPSDVVLMFYVPLPAGAQPMAPRSPQDRPESVSPQAAEPRIVAAAFLPLGLGNPALIRNRQPGAQTAPFLGRSGSGLQPGGFNAAAGHEAWRRSRPVADRTLSGARTPPWAAGQTRLSRPMASRLSLPTTGDAGLPRPIRQTGDGAALQPGGVGMGRALAAAMVARRNSAAPTYGVMTTVTASTALSPSSSSPPPAPAPAPDRTPPVAPLEPTTTRVSNQPAAASEDAPTPPPQPTVAPRPSTPPTETADLVPTAEAAPPTPVRRGLFAPASAGYIEGDFIAAQRVGDRWIVVKPRPESFPTAWQSRVMLWFLLSFVLVGPLGWLFARRLTAPLRSFADAAERLGRDPSAPATVQGGSAEIARAAAAFNLMQARLKRYVEDRTAMIGAISHDLRTPLTRMRFRLEAAPDKLKPGFETDMDQMEAMISSVLTFMRDQAEGGARERLDLRTLLDEAVKNAVAGGADVALEPGEAVEIQADPVALNRVFANLLDNAVKYGGRAVVRLDKDGADAIATVRDFGPGLPDSELERVFKPFYRAPHAVASNATGMGLGLANSRSIILAHGGAIRLKSHDGLTAEVRLPAAA</sequence>
<feature type="region of interest" description="Disordered" evidence="15">
    <location>
        <begin position="297"/>
        <end position="377"/>
    </location>
</feature>
<keyword evidence="11" id="KW-0067">ATP-binding</keyword>
<evidence type="ECO:0000256" key="14">
    <source>
        <dbReference type="ARBA" id="ARBA00023136"/>
    </source>
</evidence>
<dbReference type="InterPro" id="IPR003594">
    <property type="entry name" value="HATPase_dom"/>
</dbReference>
<dbReference type="Pfam" id="PF00672">
    <property type="entry name" value="HAMP"/>
    <property type="match status" value="1"/>
</dbReference>